<evidence type="ECO:0000313" key="1">
    <source>
        <dbReference type="EMBL" id="QNU68128.1"/>
    </source>
</evidence>
<protein>
    <submittedName>
        <fullName evidence="1">Uncharacterized protein</fullName>
    </submittedName>
</protein>
<proteinExistence type="predicted"/>
<gene>
    <name evidence="1" type="ORF">EHE19_006775</name>
</gene>
<dbReference type="Proteomes" id="UP000306409">
    <property type="component" value="Chromosome"/>
</dbReference>
<keyword evidence="2" id="KW-1185">Reference proteome</keyword>
<organism evidence="1 2">
    <name type="scientific">Ruminiclostridium herbifermentans</name>
    <dbReference type="NCBI Taxonomy" id="2488810"/>
    <lineage>
        <taxon>Bacteria</taxon>
        <taxon>Bacillati</taxon>
        <taxon>Bacillota</taxon>
        <taxon>Clostridia</taxon>
        <taxon>Eubacteriales</taxon>
        <taxon>Oscillospiraceae</taxon>
        <taxon>Ruminiclostridium</taxon>
    </lineage>
</organism>
<dbReference type="InterPro" id="IPR023908">
    <property type="entry name" value="xxxLxxG_rpt"/>
</dbReference>
<dbReference type="AlphaFoldDB" id="A0A4U7J8E6"/>
<accession>A0A4U7J8E6</accession>
<dbReference type="EMBL" id="CP061336">
    <property type="protein sequence ID" value="QNU68128.1"/>
    <property type="molecule type" value="Genomic_DNA"/>
</dbReference>
<dbReference type="RefSeq" id="WP_137698869.1">
    <property type="nucleotide sequence ID" value="NZ_CP061336.1"/>
</dbReference>
<name>A0A4U7J8E6_9FIRM</name>
<reference evidence="1 2" key="1">
    <citation type="submission" date="2020-09" db="EMBL/GenBank/DDBJ databases">
        <title>Characterization and genome sequencing of Ruminiclostridium sp. nov. MA18.</title>
        <authorList>
            <person name="Rettenmaier R."/>
            <person name="Kowollik M.-L."/>
            <person name="Liebl W."/>
            <person name="Zverlov V."/>
        </authorList>
    </citation>
    <scope>NUCLEOTIDE SEQUENCE [LARGE SCALE GENOMIC DNA]</scope>
    <source>
        <strain evidence="1 2">MA18</strain>
    </source>
</reference>
<sequence>MKNKLVEKTIFKKILSLMLAFSLLFMSVMPASAIDTPSLKEEVVYGILGLDGNIKDLYVVNIFNGGAITDYGNYSDIRNLTTSEKINQNGSQITVNTTAKKFYYQGTLENKELPWNIALKYFLDGNEISGASLAGKSGKLTISMSVKPNNKINSTFFNNYALQIALLLDNKLCSNIQADNATFAEAAGKKQLTYTVLPGNDIDIKVTADVKDFEMDAISINGIKMNLDMTFDSSEFTGQISELTAAIKGLDSGAAELLDGLNQLSSGMQKYTDGMKAFTGGLGQLSSGADKLNTGTAALKNGLNEITKQNDLLLNGALVIQKATFDSVNEQLSGMKLGLPTLTPENYSAVLSSIPNLEAVKKQLDGTVQFTQGLKGYLDGVAQLSAGASDLAKGTSEFKGSASLIATSANELYTSVAELNKAIKKYEMVLLHIKLEHKSLK</sequence>
<dbReference type="OrthoDB" id="9815841at2"/>
<evidence type="ECO:0000313" key="2">
    <source>
        <dbReference type="Proteomes" id="UP000306409"/>
    </source>
</evidence>
<dbReference type="NCBIfam" id="TIGR03057">
    <property type="entry name" value="xxxLxxG_by_4"/>
    <property type="match status" value="1"/>
</dbReference>
<dbReference type="KEGG" id="rher:EHE19_006775"/>